<comment type="caution">
    <text evidence="3">The sequence shown here is derived from an EMBL/GenBank/DDBJ whole genome shotgun (WGS) entry which is preliminary data.</text>
</comment>
<dbReference type="RefSeq" id="WP_394487591.1">
    <property type="nucleotide sequence ID" value="NZ_JBIGIA010000005.1"/>
</dbReference>
<dbReference type="EMBL" id="JBIGIA010000005">
    <property type="protein sequence ID" value="MFG6456814.1"/>
    <property type="molecule type" value="Genomic_DNA"/>
</dbReference>
<keyword evidence="1" id="KW-0732">Signal</keyword>
<feature type="domain" description="Carbohydrate binding module xylan-binding" evidence="2">
    <location>
        <begin position="62"/>
        <end position="147"/>
    </location>
</feature>
<sequence>MQLLRKISRPVIAAIASALVLSACGGGGAGNSTNVATAQAVEQPAHRVIQAAPTTTNAATPTLTLRAYADLAGDVGAMVSVRVDGVVTDSVEVRATAPTDYQLAAPTLKPGSQVDVVYTNDAVVNGVDRNLHVQQISSANTAVLPTAAIVTFDAGNGDAAFDGQNVRAGLGDLYNGGALRMVWPAANLTERLTVRASAISAGGQGAQMVVRVDGVVVGAPEVTSVTPVDYVFAAPPLAVDSRVDVALLNAGTVDGTARGLRVHYLLSGTTVLQPSAGTMFFAAGNGLAAYTSTNFQATTQNLLTTNGALRGKWPAANMTDSLTLRASATLSDNVGPIAQVLVDGVVIGTVEIRSTTPTDITLPSLPIKVGQRIEVVYTNPAAGRSLQLAYAISGKTVLLASDNTLAAAWPEANLTDSLIVRARGTLDGGVGPIMQVLVDGVLVGSVEVKSTDNADYRFAVPPMTAGRKLDIVYTNDTADRDLFVAYATTRNTAWLPGNAGNTYDKGNGAAAFDGADVVPGSSNMLWSGALRTTWPEPNITSTVIVRASAVSAGGVGALMTLWVDGVAVSAAEVTSSTPTDIVMPTTALKPGSKVAVTFSNPGTVSGVTRQLNIQYLIANATFVTPTAAGSTYSNGNLNADWPSVNVTDKLTVRAYADLAGNVGAMVSVRVDGVVTDSVEVRATAPTDYRLAVPTLKSGSQVDVVYTNDAVVNGVDRNLHVQQISTADTAVLPTAAIVTFDAGNGDAAFDGQNVRAGLGDLYNGGALRMVWPAANLTERLTVRASAISAGGIDARMVARVDGVVVGDIEVGSATPVDYVFAAPPLAVDSRVDVALLNAGTVDGTARGLRVHYLLSGTTVLQPSAGTMFFAAGNGLAAYTSTNFQATTQNLLTTNGALRGKWPAANMTDSLTLRASATLSDNVGPIAQVLVDGVVIGTVEIRSTTPTDVTLPSLPIKVGQRVEVVYTNPAAGRSLQLAYAISGKTVLLASDNTLAAAWPEANLTDSLIVRARGTLDGGVGPIMQVLVDGVLVGSAEVKSTDNADYRFAVPPMTAGRKLDIVYTNDTADRDLFVAYATTRNTVWLPGDAGNTYDKGNGVAAFDGADIVAGTGEMFWSGALRTTWPTPNITSTVTIRASAVSAGGMGALMTLWVDGVAVSAAEVTSATVADFVMPTTALKPGSKVAVTFSNPGTVSGVTRQLNVQYLIAGTTYVTPSSAGVSYVAGNLSTIWPAANLNDSVTVRAYAQMAGGVGATLQLRVDGMIVGSVEVRSTTPADYVFSVPKLNAGSRVDVVYTNDEKVNGVDRNLFVQYVRTSIATLAPFASNVVFDAGSGEDAVDGTSTSASTGAMYLNGALRFTVPTAAPTPSAAYHAASRLLQQATFGPTMADIERVAQIGQAAWINEQIALPFVPDMVSAVQSRYDLGDAYRPGGANYTSRWVGQRFWAAAANSPDQLRRRMGFALHQILMVSQADTNLHDHARAYAAYVDALNRNALGNYRDLLQEVALSPAMGIYLSHIRNRPEDSASGRMPDENFAREVMQLFTIGLRELNSDGSAKLNGNGQPIETYTNDDVMALSKVFTGWSWAFPDSQLTEQNFRYGKPDLSAANDQRIDILPMKAYPGQHSTSEIRLFSGKSQAVVIPAGTNAQNSVKVALDALFNHPNVGPFISRQLIQHLVTSNPSGAYISRVAAVFDNNGSGVRGDLAAVARAILLDTEAVSPSAGSVSKLREPVMRVSHWMRSLSATSTTGEYQLDSDLTALNQRPLFAPSVFGYFRPGYIPPNTVFSASNITVPTMQIVSEATTAQWVNLAERMAGSGAGWTGTQSDVIAQLQPLADLVAAGQLGTVVDRLNLLLHAGRMSATLKQDLMDAMLNVSGNDAASHLNRARAAVFLALASPEYLVQP</sequence>
<dbReference type="PROSITE" id="PS51257">
    <property type="entry name" value="PROKAR_LIPOPROTEIN"/>
    <property type="match status" value="1"/>
</dbReference>
<evidence type="ECO:0000256" key="1">
    <source>
        <dbReference type="SAM" id="SignalP"/>
    </source>
</evidence>
<evidence type="ECO:0000259" key="2">
    <source>
        <dbReference type="Pfam" id="PF16841"/>
    </source>
</evidence>
<organism evidence="3 4">
    <name type="scientific">Pelomonas nitida</name>
    <dbReference type="NCBI Taxonomy" id="3299027"/>
    <lineage>
        <taxon>Bacteria</taxon>
        <taxon>Pseudomonadati</taxon>
        <taxon>Pseudomonadota</taxon>
        <taxon>Betaproteobacteria</taxon>
        <taxon>Burkholderiales</taxon>
        <taxon>Sphaerotilaceae</taxon>
        <taxon>Roseateles</taxon>
    </lineage>
</organism>
<feature type="domain" description="Carbohydrate binding module xylan-binding" evidence="2">
    <location>
        <begin position="1005"/>
        <end position="1089"/>
    </location>
</feature>
<dbReference type="Pfam" id="PF08811">
    <property type="entry name" value="DUF1800"/>
    <property type="match status" value="1"/>
</dbReference>
<dbReference type="PANTHER" id="PTHR43737:SF1">
    <property type="entry name" value="DUF1501 DOMAIN-CONTAINING PROTEIN"/>
    <property type="match status" value="1"/>
</dbReference>
<feature type="chain" id="PRO_5046127224" evidence="1">
    <location>
        <begin position="30"/>
        <end position="1900"/>
    </location>
</feature>
<dbReference type="Pfam" id="PF16841">
    <property type="entry name" value="CBM60"/>
    <property type="match status" value="5"/>
</dbReference>
<feature type="domain" description="Carbohydrate binding module xylan-binding" evidence="2">
    <location>
        <begin position="418"/>
        <end position="501"/>
    </location>
</feature>
<feature type="domain" description="Carbohydrate binding module xylan-binding" evidence="2">
    <location>
        <begin position="1237"/>
        <end position="1317"/>
    </location>
</feature>
<dbReference type="InterPro" id="IPR031768">
    <property type="entry name" value="CBM60_xylan-bd"/>
</dbReference>
<name>A0ABW7G4E3_9BURK</name>
<dbReference type="InterPro" id="IPR014917">
    <property type="entry name" value="DUF1800"/>
</dbReference>
<feature type="domain" description="Carbohydrate binding module xylan-binding" evidence="2">
    <location>
        <begin position="650"/>
        <end position="737"/>
    </location>
</feature>
<proteinExistence type="predicted"/>
<protein>
    <submittedName>
        <fullName evidence="3">DUF1800 family protein</fullName>
    </submittedName>
</protein>
<dbReference type="Gene3D" id="2.60.60.40">
    <property type="match status" value="7"/>
</dbReference>
<accession>A0ABW7G4E3</accession>
<reference evidence="3 4" key="1">
    <citation type="submission" date="2024-09" db="EMBL/GenBank/DDBJ databases">
        <title>Novel species of the genus Pelomonas and Roseateles isolated from streams.</title>
        <authorList>
            <person name="Lu H."/>
        </authorList>
    </citation>
    <scope>NUCLEOTIDE SEQUENCE [LARGE SCALE GENOMIC DNA]</scope>
    <source>
        <strain evidence="3 4">BYS96W</strain>
    </source>
</reference>
<feature type="signal peptide" evidence="1">
    <location>
        <begin position="1"/>
        <end position="29"/>
    </location>
</feature>
<evidence type="ECO:0000313" key="3">
    <source>
        <dbReference type="EMBL" id="MFG6456814.1"/>
    </source>
</evidence>
<gene>
    <name evidence="3" type="ORF">ACG00X_08205</name>
</gene>
<dbReference type="PANTHER" id="PTHR43737">
    <property type="entry name" value="BLL7424 PROTEIN"/>
    <property type="match status" value="1"/>
</dbReference>
<evidence type="ECO:0000313" key="4">
    <source>
        <dbReference type="Proteomes" id="UP001606305"/>
    </source>
</evidence>
<keyword evidence="4" id="KW-1185">Reference proteome</keyword>
<dbReference type="Proteomes" id="UP001606305">
    <property type="component" value="Unassembled WGS sequence"/>
</dbReference>